<keyword evidence="5 10" id="KW-0460">Magnesium</keyword>
<dbReference type="GO" id="GO:0004519">
    <property type="term" value="F:endonuclease activity"/>
    <property type="evidence" value="ECO:0007669"/>
    <property type="project" value="UniProtKB-UniRule"/>
</dbReference>
<evidence type="ECO:0000256" key="10">
    <source>
        <dbReference type="HAMAP-Rule" id="MF_01470"/>
    </source>
</evidence>
<name>B0VHC1_CLOAI</name>
<feature type="binding site" evidence="10">
    <location>
        <position position="159"/>
    </location>
    <ligand>
        <name>Mn(2+)</name>
        <dbReference type="ChEBI" id="CHEBI:29035"/>
    </ligand>
</feature>
<dbReference type="GO" id="GO:0046872">
    <property type="term" value="F:metal ion binding"/>
    <property type="evidence" value="ECO:0007669"/>
    <property type="project" value="UniProtKB-UniRule"/>
</dbReference>
<dbReference type="PANTHER" id="PTHR34353:SF2">
    <property type="entry name" value="CRISPR-ASSOCIATED ENDONUCLEASE CAS1 1"/>
    <property type="match status" value="1"/>
</dbReference>
<dbReference type="OrthoDB" id="9803119at2"/>
<evidence type="ECO:0000256" key="7">
    <source>
        <dbReference type="ARBA" id="ARBA00023125"/>
    </source>
</evidence>
<organism evidence="11 12">
    <name type="scientific">Cloacimonas acidaminovorans (strain Evry)</name>
    <dbReference type="NCBI Taxonomy" id="459349"/>
    <lineage>
        <taxon>Bacteria</taxon>
        <taxon>Pseudomonadati</taxon>
        <taxon>Candidatus Cloacimonadota</taxon>
        <taxon>Candidatus Cloacimonadia</taxon>
        <taxon>Candidatus Cloacimonadales</taxon>
        <taxon>Candidatus Cloacimonadaceae</taxon>
        <taxon>Candidatus Cloacimonas</taxon>
    </lineage>
</organism>
<comment type="subunit">
    <text evidence="9 10">Homodimer, forms a heterotetramer with a Cas2 homodimer.</text>
</comment>
<proteinExistence type="inferred from homology"/>
<dbReference type="RefSeq" id="WP_015424594.1">
    <property type="nucleotide sequence ID" value="NC_020449.1"/>
</dbReference>
<evidence type="ECO:0000256" key="2">
    <source>
        <dbReference type="ARBA" id="ARBA00022723"/>
    </source>
</evidence>
<evidence type="ECO:0000313" key="11">
    <source>
        <dbReference type="EMBL" id="CAO80736.1"/>
    </source>
</evidence>
<dbReference type="KEGG" id="caci:CLOAM0855"/>
<dbReference type="Gene3D" id="3.100.10.20">
    <property type="entry name" value="CRISPR-associated endonuclease Cas1, N-terminal domain"/>
    <property type="match status" value="1"/>
</dbReference>
<comment type="cofactor">
    <cofactor evidence="10">
        <name>Mg(2+)</name>
        <dbReference type="ChEBI" id="CHEBI:18420"/>
    </cofactor>
    <cofactor evidence="10">
        <name>Mn(2+)</name>
        <dbReference type="ChEBI" id="CHEBI:29035"/>
    </cofactor>
</comment>
<feature type="binding site" evidence="10">
    <location>
        <position position="225"/>
    </location>
    <ligand>
        <name>Mn(2+)</name>
        <dbReference type="ChEBI" id="CHEBI:29035"/>
    </ligand>
</feature>
<comment type="similarity">
    <text evidence="10">Belongs to the CRISPR-associated endonuclease Cas1 family.</text>
</comment>
<dbReference type="InterPro" id="IPR050646">
    <property type="entry name" value="Cas1"/>
</dbReference>
<dbReference type="STRING" id="459349.CLOAM0855"/>
<reference evidence="11 12" key="1">
    <citation type="journal article" date="2008" name="J. Bacteriol.">
        <title>'Candidatus Cloacamonas acidaminovorans': genome sequence reconstruction provides a first glimpse of a new bacterial division.</title>
        <authorList>
            <person name="Pelletier E."/>
            <person name="Kreimeyer A."/>
            <person name="Bocs S."/>
            <person name="Rouy Z."/>
            <person name="Gyapay G."/>
            <person name="Chouari R."/>
            <person name="Riviere D."/>
            <person name="Ganesan A."/>
            <person name="Daegelen P."/>
            <person name="Sghir A."/>
            <person name="Cohen G.N."/>
            <person name="Medigue C."/>
            <person name="Weissenbach J."/>
            <person name="Le Paslier D."/>
        </authorList>
    </citation>
    <scope>NUCLEOTIDE SEQUENCE [LARGE SCALE GENOMIC DNA]</scope>
    <source>
        <strain evidence="12">Evry</strain>
    </source>
</reference>
<dbReference type="GO" id="GO:0003677">
    <property type="term" value="F:DNA binding"/>
    <property type="evidence" value="ECO:0007669"/>
    <property type="project" value="UniProtKB-KW"/>
</dbReference>
<keyword evidence="2 10" id="KW-0479">Metal-binding</keyword>
<protein>
    <recommendedName>
        <fullName evidence="10">CRISPR-associated endonuclease Cas1</fullName>
        <ecNumber evidence="10">3.1.-.-</ecNumber>
    </recommendedName>
</protein>
<dbReference type="NCBIfam" id="TIGR00287">
    <property type="entry name" value="cas1"/>
    <property type="match status" value="1"/>
</dbReference>
<dbReference type="InterPro" id="IPR042211">
    <property type="entry name" value="CRISPR-assoc_Cas1_N"/>
</dbReference>
<keyword evidence="6 10" id="KW-0051">Antiviral defense</keyword>
<evidence type="ECO:0000256" key="6">
    <source>
        <dbReference type="ARBA" id="ARBA00023118"/>
    </source>
</evidence>
<evidence type="ECO:0000313" key="12">
    <source>
        <dbReference type="Proteomes" id="UP000002019"/>
    </source>
</evidence>
<evidence type="ECO:0000256" key="1">
    <source>
        <dbReference type="ARBA" id="ARBA00022722"/>
    </source>
</evidence>
<dbReference type="InterPro" id="IPR042206">
    <property type="entry name" value="CRISPR-assoc_Cas1_C"/>
</dbReference>
<dbReference type="EC" id="3.1.-.-" evidence="10"/>
<dbReference type="GO" id="GO:0043571">
    <property type="term" value="P:maintenance of CRISPR repeat elements"/>
    <property type="evidence" value="ECO:0007669"/>
    <property type="project" value="UniProtKB-UniRule"/>
</dbReference>
<keyword evidence="4 10" id="KW-0378">Hydrolase</keyword>
<dbReference type="EMBL" id="CU466930">
    <property type="protein sequence ID" value="CAO80736.1"/>
    <property type="molecule type" value="Genomic_DNA"/>
</dbReference>
<comment type="function">
    <text evidence="10">CRISPR (clustered regularly interspaced short palindromic repeat), is an adaptive immune system that provides protection against mobile genetic elements (viruses, transposable elements and conjugative plasmids). CRISPR clusters contain spacers, sequences complementary to antecedent mobile elements, and target invading nucleic acids. CRISPR clusters are transcribed and processed into CRISPR RNA (crRNA). Acts as a dsDNA endonuclease. Involved in the integration of spacer DNA into the CRISPR cassette.</text>
</comment>
<keyword evidence="7 10" id="KW-0238">DNA-binding</keyword>
<evidence type="ECO:0000256" key="8">
    <source>
        <dbReference type="ARBA" id="ARBA00023211"/>
    </source>
</evidence>
<gene>
    <name evidence="10" type="primary">cas1</name>
    <name evidence="11" type="ordered locus">CLOAM0855</name>
</gene>
<dbReference type="GO" id="GO:0016787">
    <property type="term" value="F:hydrolase activity"/>
    <property type="evidence" value="ECO:0007669"/>
    <property type="project" value="UniProtKB-KW"/>
</dbReference>
<dbReference type="eggNOG" id="COG1518">
    <property type="taxonomic scope" value="Bacteria"/>
</dbReference>
<keyword evidence="3 10" id="KW-0255">Endonuclease</keyword>
<evidence type="ECO:0000256" key="3">
    <source>
        <dbReference type="ARBA" id="ARBA00022759"/>
    </source>
</evidence>
<dbReference type="GO" id="GO:0051607">
    <property type="term" value="P:defense response to virus"/>
    <property type="evidence" value="ECO:0007669"/>
    <property type="project" value="UniProtKB-UniRule"/>
</dbReference>
<evidence type="ECO:0000256" key="9">
    <source>
        <dbReference type="ARBA" id="ARBA00038592"/>
    </source>
</evidence>
<sequence>MPVVYIADQGSHICKKGDRLYVYRGNQLLRWFHTKDIIQLILVGNIGLTSQVVTYLLKNRIDTVFLSYYGKFKGRLVGEFGKNVMLRVNQFQYLNEPENRVYLANLIIRGKIENSLLHLAKRKKRNKAESLTFAYIKNKALLAQLKTQILPKDILLGYEGIAAKNYFAAFPDLIANPDFPFSGRNKRPPKDEVNAMLSLSYTFLMNQVMCAAYICGLDPYYGALHDLDYGRQSLVLDIMEEFRPLIDNMVISLINRKEIRLEHFLYNTLPDDENSDLDNSTLPVSLTKNGMKIIITAFSKLINSKFNYNQLSEQWILKDIITLQIRKLAAHFDNKKEYSPFLWL</sequence>
<evidence type="ECO:0000256" key="4">
    <source>
        <dbReference type="ARBA" id="ARBA00022801"/>
    </source>
</evidence>
<feature type="binding site" evidence="10">
    <location>
        <position position="240"/>
    </location>
    <ligand>
        <name>Mn(2+)</name>
        <dbReference type="ChEBI" id="CHEBI:29035"/>
    </ligand>
</feature>
<dbReference type="InterPro" id="IPR002729">
    <property type="entry name" value="CRISPR-assoc_Cas1"/>
</dbReference>
<keyword evidence="8 10" id="KW-0464">Manganese</keyword>
<keyword evidence="12" id="KW-1185">Reference proteome</keyword>
<dbReference type="CDD" id="cd09634">
    <property type="entry name" value="Cas1_I-II-III"/>
    <property type="match status" value="1"/>
</dbReference>
<dbReference type="Gene3D" id="1.20.120.920">
    <property type="entry name" value="CRISPR-associated endonuclease Cas1, C-terminal domain"/>
    <property type="match status" value="1"/>
</dbReference>
<dbReference type="Proteomes" id="UP000002019">
    <property type="component" value="Chromosome"/>
</dbReference>
<dbReference type="AlphaFoldDB" id="B0VHC1"/>
<dbReference type="HAMAP" id="MF_01470">
    <property type="entry name" value="Cas1"/>
    <property type="match status" value="1"/>
</dbReference>
<dbReference type="Pfam" id="PF01867">
    <property type="entry name" value="Cas_Cas1"/>
    <property type="match status" value="1"/>
</dbReference>
<accession>B0VHC1</accession>
<dbReference type="PANTHER" id="PTHR34353">
    <property type="entry name" value="CRISPR-ASSOCIATED ENDONUCLEASE CAS1 1"/>
    <property type="match status" value="1"/>
</dbReference>
<keyword evidence="1 10" id="KW-0540">Nuclease</keyword>
<dbReference type="HOGENOM" id="CLU_052779_1_0_0"/>
<evidence type="ECO:0000256" key="5">
    <source>
        <dbReference type="ARBA" id="ARBA00022842"/>
    </source>
</evidence>